<dbReference type="Pfam" id="PF06564">
    <property type="entry name" value="CBP_BcsQ"/>
    <property type="match status" value="1"/>
</dbReference>
<dbReference type="EMBL" id="JACHDY010000001">
    <property type="protein sequence ID" value="MBB5315981.1"/>
    <property type="molecule type" value="Genomic_DNA"/>
</dbReference>
<dbReference type="InterPro" id="IPR017746">
    <property type="entry name" value="Cellulose_synthase_operon_BcsQ"/>
</dbReference>
<proteinExistence type="predicted"/>
<feature type="compositionally biased region" description="Polar residues" evidence="1">
    <location>
        <begin position="185"/>
        <end position="200"/>
    </location>
</feature>
<evidence type="ECO:0000256" key="1">
    <source>
        <dbReference type="SAM" id="MobiDB-lite"/>
    </source>
</evidence>
<feature type="compositionally biased region" description="Low complexity" evidence="1">
    <location>
        <begin position="76"/>
        <end position="86"/>
    </location>
</feature>
<dbReference type="Gene3D" id="3.40.50.300">
    <property type="entry name" value="P-loop containing nucleotide triphosphate hydrolases"/>
    <property type="match status" value="1"/>
</dbReference>
<evidence type="ECO:0000313" key="3">
    <source>
        <dbReference type="Proteomes" id="UP000568106"/>
    </source>
</evidence>
<feature type="compositionally biased region" description="Low complexity" evidence="1">
    <location>
        <begin position="491"/>
        <end position="503"/>
    </location>
</feature>
<feature type="compositionally biased region" description="Polar residues" evidence="1">
    <location>
        <begin position="211"/>
        <end position="234"/>
    </location>
</feature>
<feature type="region of interest" description="Disordered" evidence="1">
    <location>
        <begin position="76"/>
        <end position="111"/>
    </location>
</feature>
<dbReference type="SUPFAM" id="SSF52540">
    <property type="entry name" value="P-loop containing nucleoside triphosphate hydrolases"/>
    <property type="match status" value="1"/>
</dbReference>
<reference evidence="2" key="1">
    <citation type="submission" date="2020-08" db="EMBL/GenBank/DDBJ databases">
        <title>Genomic Encyclopedia of Type Strains, Phase IV (KMG-V): Genome sequencing to study the core and pangenomes of soil and plant-associated prokaryotes.</title>
        <authorList>
            <person name="Whitman W."/>
        </authorList>
    </citation>
    <scope>NUCLEOTIDE SEQUENCE [LARGE SCALE GENOMIC DNA]</scope>
    <source>
        <strain evidence="2">M8UP27</strain>
    </source>
</reference>
<gene>
    <name evidence="2" type="ORF">HDF09_000631</name>
</gene>
<dbReference type="InterPro" id="IPR027417">
    <property type="entry name" value="P-loop_NTPase"/>
</dbReference>
<feature type="region of interest" description="Disordered" evidence="1">
    <location>
        <begin position="131"/>
        <end position="508"/>
    </location>
</feature>
<protein>
    <submittedName>
        <fullName evidence="2">Cellulose synthase operon protein YhjQ</fullName>
    </submittedName>
</protein>
<feature type="compositionally biased region" description="Polar residues" evidence="1">
    <location>
        <begin position="369"/>
        <end position="386"/>
    </location>
</feature>
<dbReference type="Proteomes" id="UP000568106">
    <property type="component" value="Unassembled WGS sequence"/>
</dbReference>
<feature type="compositionally biased region" description="Basic and acidic residues" evidence="1">
    <location>
        <begin position="136"/>
        <end position="146"/>
    </location>
</feature>
<evidence type="ECO:0000313" key="2">
    <source>
        <dbReference type="EMBL" id="MBB5315981.1"/>
    </source>
</evidence>
<feature type="compositionally biased region" description="Low complexity" evidence="1">
    <location>
        <begin position="147"/>
        <end position="158"/>
    </location>
</feature>
<organism evidence="2 3">
    <name type="scientific">Tunturiibacter empetritectus</name>
    <dbReference type="NCBI Taxonomy" id="3069691"/>
    <lineage>
        <taxon>Bacteria</taxon>
        <taxon>Pseudomonadati</taxon>
        <taxon>Acidobacteriota</taxon>
        <taxon>Terriglobia</taxon>
        <taxon>Terriglobales</taxon>
        <taxon>Acidobacteriaceae</taxon>
        <taxon>Tunturiibacter</taxon>
    </lineage>
</organism>
<sequence>MDSRGTDKTTDKVEDLAVTETPEDVAVLYSWANLHGAKYRDFSASRREYRAQLRHRAAEQVREQALLAQAEAEDAAATADAAARNASKVALDPYSEDSDSHRRRALREAEEAARTAAAERLEAARRAEVAAVAEAAARREEREIAEAHASAQRQAARYADSEIRRRASEDAPELPGRTSDPYTPHAQTPTQAHPQPNHQPATEAALHQPAGSPQESPLSNDPIQPSDPVQSSDPIQPEQRVYVKQNMTPRRPQGYRPDEASGVRQIYRGPDDSQAEYTTPDPIRHLIPTQNRAAPAPLLSQDMKPTSEQPAPPPPPSSNEGAAPLLGQRRTDPQPRADAPASQSEPAPAASAANPDQRSPSVKDHSRTSADTPLDSTRDSSSNLSPATPPRPRLSGAFRSAPPISSTPARPVSPFSQALVPSDSTRGRRAQDDFDYQQPHNPSDPPRRSSADPSPEPAPLASARPAFQSDPAGPAWLYASPAQPVVPKPLAPQQQPPSQSSVADTLQHSRERVAARWYALKGVFEQPGQDQPEAAPVRQKETRTPVLAVFSLAGGVGKTSLVATVGRALSSMGEKVLLTDTTSHGLLPFYFGASELRHGTVRTFSPPSGSTDAPIYLVSYDVDQKQTDEEAQELLAEEIISNGRGAHRILLDLTVGSSWIVRRMARMSPTILVPVAPDMNSVISLQTVEKFFSGVNDGDGRPLQPFYVLNQFDTSLPLHLDVREVMRRQLGDRLLPFVIRRAQSVSEALAEGMTVVDYAPDAPVAEDYLNLATWLRTVAAPATAGFRNVRWSER</sequence>
<feature type="compositionally biased region" description="Low complexity" evidence="1">
    <location>
        <begin position="337"/>
        <end position="353"/>
    </location>
</feature>
<name>A0A7W8IGJ9_9BACT</name>
<feature type="compositionally biased region" description="Basic and acidic residues" evidence="1">
    <location>
        <begin position="159"/>
        <end position="169"/>
    </location>
</feature>
<keyword evidence="3" id="KW-1185">Reference proteome</keyword>
<accession>A0A7W8IGJ9</accession>
<dbReference type="PANTHER" id="PTHR13696:SF99">
    <property type="entry name" value="COBYRINIC ACID AC-DIAMIDE SYNTHASE"/>
    <property type="match status" value="1"/>
</dbReference>
<comment type="caution">
    <text evidence="2">The sequence shown here is derived from an EMBL/GenBank/DDBJ whole genome shotgun (WGS) entry which is preliminary data.</text>
</comment>
<dbReference type="AlphaFoldDB" id="A0A7W8IGJ9"/>
<dbReference type="PANTHER" id="PTHR13696">
    <property type="entry name" value="P-LOOP CONTAINING NUCLEOSIDE TRIPHOSPHATE HYDROLASE"/>
    <property type="match status" value="1"/>
</dbReference>
<dbReference type="InterPro" id="IPR050678">
    <property type="entry name" value="DNA_Partitioning_ATPase"/>
</dbReference>